<evidence type="ECO:0000256" key="1">
    <source>
        <dbReference type="ARBA" id="ARBA00035100"/>
    </source>
</evidence>
<dbReference type="SMART" id="SM01231">
    <property type="entry name" value="H-kinase_dim"/>
    <property type="match status" value="1"/>
</dbReference>
<proteinExistence type="predicted"/>
<evidence type="ECO:0000256" key="2">
    <source>
        <dbReference type="PROSITE-ProRule" id="PRU00110"/>
    </source>
</evidence>
<evidence type="ECO:0000259" key="5">
    <source>
        <dbReference type="PROSITE" id="PS50851"/>
    </source>
</evidence>
<dbReference type="PANTHER" id="PTHR43395">
    <property type="entry name" value="SENSOR HISTIDINE KINASE CHEA"/>
    <property type="match status" value="1"/>
</dbReference>
<dbReference type="InterPro" id="IPR004105">
    <property type="entry name" value="CheA-like_dim"/>
</dbReference>
<dbReference type="InterPro" id="IPR008207">
    <property type="entry name" value="Sig_transdc_His_kin_Hpt_dom"/>
</dbReference>
<evidence type="ECO:0000259" key="4">
    <source>
        <dbReference type="PROSITE" id="PS50109"/>
    </source>
</evidence>
<sequence length="799" mass="84601">MDMNEIKEIFFQECEEQLAELESGLLALNDGETDPETVNAVFRAVHSIKGGAGAFGLDDLVSFAHVFETTLDGVRSSQLEATPEVLKVMLRSADVLADLTAAAREGGSVDADRTSALSLELEALARGESLTSGTAAPDDAQHADETVQPQTDTPLPATSSAETEADLAANDAFEPIPFSFEDFADEETAPGVEAPSEAEAAAQPVTSDAGLFTIRFKPQSDLYAKGNETVLLFRELATLGTMTVECDASDLPPIDQLDPEAAYLAWTITLQTSASETDIRAVFEFAEWDCRLEITKGETATASDTEIEPTAETQASAETDQPMAPVPFDLTLLDGDGTDEDAAASAAVEGAPQAANDAPDPGAVATAEQPAPSLPIAEKAIQANAERQTAKPTTVAAAPQTIRVDLDRVDRLINLVGELVINQAMLAQSVVENETGGSAAINLGLDELQQLTREIQDSVMAIRAQPVKPVFQRMSRIVREIADMTGKTVRLVTEGENTEVDKTVIDKLAEPLTHMIRNAVDHGLETPEPRIANGKNGEGVLRLSAKHRSGRIVIEIADDGAGINRERVRRKAIENGLISEDSTLADEEIDNLIFHPGFSTAEKVSDISGRGVGMDVVKRSIQLLGGRISIQSTPGQGSVFTMSLPLTLAVLDGMVVSVADQTLVVPLTAIIETLQPEKSDVHSFGSSQRLIAIRDSFCPLVDVGQLLNFRAETADPVKGVALLVESEGGGQRALMVDAIQGQRQVVIKSLEANYSSVPGIAAATILGDGRVALILDVDSVVAASRGQSMRQETALAAAS</sequence>
<evidence type="ECO:0000313" key="8">
    <source>
        <dbReference type="Proteomes" id="UP001430804"/>
    </source>
</evidence>
<dbReference type="InterPro" id="IPR002545">
    <property type="entry name" value="CheW-lke_dom"/>
</dbReference>
<organism evidence="7 8">
    <name type="scientific">Pseudohoeflea coraliihabitans</name>
    <dbReference type="NCBI Taxonomy" id="2860393"/>
    <lineage>
        <taxon>Bacteria</taxon>
        <taxon>Pseudomonadati</taxon>
        <taxon>Pseudomonadota</taxon>
        <taxon>Alphaproteobacteria</taxon>
        <taxon>Hyphomicrobiales</taxon>
        <taxon>Rhizobiaceae</taxon>
        <taxon>Pseudohoeflea</taxon>
    </lineage>
</organism>
<feature type="domain" description="CheW-like" evidence="5">
    <location>
        <begin position="650"/>
        <end position="786"/>
    </location>
</feature>
<dbReference type="PROSITE" id="PS50894">
    <property type="entry name" value="HPT"/>
    <property type="match status" value="1"/>
</dbReference>
<accession>A0ABS6WQR7</accession>
<feature type="domain" description="HPt" evidence="6">
    <location>
        <begin position="1"/>
        <end position="103"/>
    </location>
</feature>
<reference evidence="7" key="1">
    <citation type="submission" date="2021-07" db="EMBL/GenBank/DDBJ databases">
        <title>Pseudohoeflea marina sp. nov. a polyhydroxyalcanoate-producing bacterium.</title>
        <authorList>
            <person name="Zheng W."/>
            <person name="Yu S."/>
            <person name="Huang Y."/>
        </authorList>
    </citation>
    <scope>NUCLEOTIDE SEQUENCE</scope>
    <source>
        <strain evidence="7">DP4N28-3</strain>
    </source>
</reference>
<dbReference type="PROSITE" id="PS50851">
    <property type="entry name" value="CHEW"/>
    <property type="match status" value="1"/>
</dbReference>
<keyword evidence="2" id="KW-0597">Phosphoprotein</keyword>
<dbReference type="RefSeq" id="WP_219201307.1">
    <property type="nucleotide sequence ID" value="NZ_JAHWQX010000002.1"/>
</dbReference>
<protein>
    <submittedName>
        <fullName evidence="7">Chemotaxis protein CheA</fullName>
    </submittedName>
</protein>
<feature type="modified residue" description="Phosphohistidine" evidence="2">
    <location>
        <position position="46"/>
    </location>
</feature>
<name>A0ABS6WQR7_9HYPH</name>
<feature type="region of interest" description="Disordered" evidence="3">
    <location>
        <begin position="297"/>
        <end position="324"/>
    </location>
</feature>
<dbReference type="PROSITE" id="PS50109">
    <property type="entry name" value="HIS_KIN"/>
    <property type="match status" value="1"/>
</dbReference>
<dbReference type="CDD" id="cd16916">
    <property type="entry name" value="HATPase_CheA-like"/>
    <property type="match status" value="1"/>
</dbReference>
<feature type="region of interest" description="Disordered" evidence="3">
    <location>
        <begin position="336"/>
        <end position="369"/>
    </location>
</feature>
<dbReference type="SMART" id="SM00387">
    <property type="entry name" value="HATPase_c"/>
    <property type="match status" value="1"/>
</dbReference>
<dbReference type="CDD" id="cd00731">
    <property type="entry name" value="CheA_reg"/>
    <property type="match status" value="1"/>
</dbReference>
<feature type="region of interest" description="Disordered" evidence="3">
    <location>
        <begin position="131"/>
        <end position="165"/>
    </location>
</feature>
<dbReference type="SMART" id="SM00073">
    <property type="entry name" value="HPT"/>
    <property type="match status" value="1"/>
</dbReference>
<dbReference type="Pfam" id="PF02895">
    <property type="entry name" value="H-kinase_dim"/>
    <property type="match status" value="1"/>
</dbReference>
<dbReference type="InterPro" id="IPR003594">
    <property type="entry name" value="HATPase_dom"/>
</dbReference>
<keyword evidence="8" id="KW-1185">Reference proteome</keyword>
<dbReference type="SMART" id="SM00260">
    <property type="entry name" value="CheW"/>
    <property type="match status" value="1"/>
</dbReference>
<gene>
    <name evidence="7" type="ORF">KY465_08885</name>
</gene>
<evidence type="ECO:0000313" key="7">
    <source>
        <dbReference type="EMBL" id="MBW3097394.1"/>
    </source>
</evidence>
<evidence type="ECO:0000259" key="6">
    <source>
        <dbReference type="PROSITE" id="PS50894"/>
    </source>
</evidence>
<evidence type="ECO:0000256" key="3">
    <source>
        <dbReference type="SAM" id="MobiDB-lite"/>
    </source>
</evidence>
<dbReference type="Proteomes" id="UP001430804">
    <property type="component" value="Unassembled WGS sequence"/>
</dbReference>
<feature type="compositionally biased region" description="Low complexity" evidence="3">
    <location>
        <begin position="343"/>
        <end position="355"/>
    </location>
</feature>
<comment type="caution">
    <text evidence="7">The sequence shown here is derived from an EMBL/GenBank/DDBJ whole genome shotgun (WGS) entry which is preliminary data.</text>
</comment>
<feature type="compositionally biased region" description="Polar residues" evidence="3">
    <location>
        <begin position="147"/>
        <end position="162"/>
    </location>
</feature>
<feature type="domain" description="Histidine kinase" evidence="4">
    <location>
        <begin position="445"/>
        <end position="648"/>
    </location>
</feature>
<dbReference type="CDD" id="cd00088">
    <property type="entry name" value="HPT"/>
    <property type="match status" value="1"/>
</dbReference>
<dbReference type="InterPro" id="IPR051315">
    <property type="entry name" value="Bact_Chemotaxis_CheA"/>
</dbReference>
<dbReference type="InterPro" id="IPR005467">
    <property type="entry name" value="His_kinase_dom"/>
</dbReference>
<comment type="function">
    <text evidence="1">Involved in the transmission of sensory signals from the chemoreceptors to the flagellar motors. CheA is autophosphorylated; it can transfer its phosphate group to either CheB or CheY.</text>
</comment>
<dbReference type="Pfam" id="PF01627">
    <property type="entry name" value="Hpt"/>
    <property type="match status" value="1"/>
</dbReference>
<dbReference type="PANTHER" id="PTHR43395:SF10">
    <property type="entry name" value="CHEMOTAXIS PROTEIN CHEA"/>
    <property type="match status" value="1"/>
</dbReference>
<dbReference type="Pfam" id="PF01584">
    <property type="entry name" value="CheW"/>
    <property type="match status" value="1"/>
</dbReference>
<dbReference type="Pfam" id="PF02518">
    <property type="entry name" value="HATPase_c"/>
    <property type="match status" value="1"/>
</dbReference>
<dbReference type="EMBL" id="JAHWQX010000002">
    <property type="protein sequence ID" value="MBW3097394.1"/>
    <property type="molecule type" value="Genomic_DNA"/>
</dbReference>